<keyword evidence="3" id="KW-1185">Reference proteome</keyword>
<evidence type="ECO:0000256" key="1">
    <source>
        <dbReference type="SAM" id="SignalP"/>
    </source>
</evidence>
<evidence type="ECO:0000313" key="2">
    <source>
        <dbReference type="EMBL" id="MCG6504428.1"/>
    </source>
</evidence>
<name>A0ABS9NNT3_9NEIS</name>
<dbReference type="EMBL" id="JAKOOW010000026">
    <property type="protein sequence ID" value="MCG6504428.1"/>
    <property type="molecule type" value="Genomic_DNA"/>
</dbReference>
<reference evidence="2 3" key="1">
    <citation type="submission" date="2022-02" db="EMBL/GenBank/DDBJ databases">
        <title>Genome sequence data of Kingella unionensis sp. nov. strain CICC 24913 (CCUG 75125).</title>
        <authorList>
            <person name="Xiao M."/>
        </authorList>
    </citation>
    <scope>NUCLEOTIDE SEQUENCE [LARGE SCALE GENOMIC DNA]</scope>
    <source>
        <strain evidence="2 3">CICC 24913</strain>
    </source>
</reference>
<accession>A0ABS9NNT3</accession>
<feature type="signal peptide" evidence="1">
    <location>
        <begin position="1"/>
        <end position="19"/>
    </location>
</feature>
<keyword evidence="1" id="KW-0732">Signal</keyword>
<comment type="caution">
    <text evidence="2">The sequence shown here is derived from an EMBL/GenBank/DDBJ whole genome shotgun (WGS) entry which is preliminary data.</text>
</comment>
<protein>
    <submittedName>
        <fullName evidence="2">NemA protein</fullName>
    </submittedName>
</protein>
<dbReference type="RefSeq" id="WP_238747867.1">
    <property type="nucleotide sequence ID" value="NZ_JAKOOW010000026.1"/>
</dbReference>
<dbReference type="PROSITE" id="PS51257">
    <property type="entry name" value="PROKAR_LIPOPROTEIN"/>
    <property type="match status" value="1"/>
</dbReference>
<sequence>MNKKLIAAIAAATALSACGTNGNGVSLGIGLGGFSRHVGIGTSVNIPLGGRQADTDEKGGLRVIEEQIVTYFDAEGRATEHGVKGGYYRQLLKKQSKRDYLVQDFYFDGQKRSDPMVIARENLFVFRAHPENGVLTVYAINGAVMQQQNYRNGQPVSVGR</sequence>
<evidence type="ECO:0000313" key="3">
    <source>
        <dbReference type="Proteomes" id="UP001298424"/>
    </source>
</evidence>
<organism evidence="2 3">
    <name type="scientific">Kingella pumchi</name>
    <dbReference type="NCBI Taxonomy" id="2779506"/>
    <lineage>
        <taxon>Bacteria</taxon>
        <taxon>Pseudomonadati</taxon>
        <taxon>Pseudomonadota</taxon>
        <taxon>Betaproteobacteria</taxon>
        <taxon>Neisseriales</taxon>
        <taxon>Neisseriaceae</taxon>
        <taxon>Kingella</taxon>
    </lineage>
</organism>
<proteinExistence type="predicted"/>
<dbReference type="Proteomes" id="UP001298424">
    <property type="component" value="Unassembled WGS sequence"/>
</dbReference>
<feature type="chain" id="PRO_5045207751" evidence="1">
    <location>
        <begin position="20"/>
        <end position="160"/>
    </location>
</feature>
<gene>
    <name evidence="2" type="ORF">MB824_07955</name>
</gene>